<comment type="caution">
    <text evidence="8">The sequence shown here is derived from an EMBL/GenBank/DDBJ whole genome shotgun (WGS) entry which is preliminary data.</text>
</comment>
<keyword evidence="4 6" id="KW-1133">Transmembrane helix</keyword>
<dbReference type="Pfam" id="PF06271">
    <property type="entry name" value="RDD"/>
    <property type="match status" value="1"/>
</dbReference>
<proteinExistence type="predicted"/>
<evidence type="ECO:0000256" key="2">
    <source>
        <dbReference type="ARBA" id="ARBA00022475"/>
    </source>
</evidence>
<reference evidence="8 9" key="1">
    <citation type="submission" date="2023-05" db="EMBL/GenBank/DDBJ databases">
        <title>Flavobacterium sedimenti sp. nov., isolated from the sediment.</title>
        <authorList>
            <person name="Wu N."/>
        </authorList>
    </citation>
    <scope>NUCLEOTIDE SEQUENCE [LARGE SCALE GENOMIC DNA]</scope>
    <source>
        <strain evidence="8 9">YZ-48</strain>
    </source>
</reference>
<protein>
    <submittedName>
        <fullName evidence="8">RDD family protein</fullName>
    </submittedName>
</protein>
<evidence type="ECO:0000256" key="4">
    <source>
        <dbReference type="ARBA" id="ARBA00022989"/>
    </source>
</evidence>
<evidence type="ECO:0000256" key="6">
    <source>
        <dbReference type="SAM" id="Phobius"/>
    </source>
</evidence>
<evidence type="ECO:0000256" key="5">
    <source>
        <dbReference type="ARBA" id="ARBA00023136"/>
    </source>
</evidence>
<comment type="subcellular location">
    <subcellularLocation>
        <location evidence="1">Cell membrane</location>
        <topology evidence="1">Multi-pass membrane protein</topology>
    </subcellularLocation>
</comment>
<dbReference type="Proteomes" id="UP001230035">
    <property type="component" value="Unassembled WGS sequence"/>
</dbReference>
<dbReference type="PANTHER" id="PTHR36115">
    <property type="entry name" value="PROLINE-RICH ANTIGEN HOMOLOG-RELATED"/>
    <property type="match status" value="1"/>
</dbReference>
<evidence type="ECO:0000313" key="9">
    <source>
        <dbReference type="Proteomes" id="UP001230035"/>
    </source>
</evidence>
<dbReference type="EMBL" id="JASGBP010000001">
    <property type="protein sequence ID" value="MDI9255887.1"/>
    <property type="molecule type" value="Genomic_DNA"/>
</dbReference>
<keyword evidence="3 6" id="KW-0812">Transmembrane</keyword>
<gene>
    <name evidence="8" type="ORF">QHT84_00515</name>
</gene>
<evidence type="ECO:0000256" key="1">
    <source>
        <dbReference type="ARBA" id="ARBA00004651"/>
    </source>
</evidence>
<dbReference type="InterPro" id="IPR051791">
    <property type="entry name" value="Pra-immunoreactive"/>
</dbReference>
<name>A0ABT6XM12_9FLAO</name>
<accession>A0ABT6XM12</accession>
<dbReference type="PANTHER" id="PTHR36115:SF4">
    <property type="entry name" value="MEMBRANE PROTEIN"/>
    <property type="match status" value="1"/>
</dbReference>
<keyword evidence="2" id="KW-1003">Cell membrane</keyword>
<evidence type="ECO:0000259" key="7">
    <source>
        <dbReference type="Pfam" id="PF06271"/>
    </source>
</evidence>
<evidence type="ECO:0000256" key="3">
    <source>
        <dbReference type="ARBA" id="ARBA00022692"/>
    </source>
</evidence>
<organism evidence="8 9">
    <name type="scientific">Flavobacterium sedimenticola</name>
    <dbReference type="NCBI Taxonomy" id="3043286"/>
    <lineage>
        <taxon>Bacteria</taxon>
        <taxon>Pseudomonadati</taxon>
        <taxon>Bacteroidota</taxon>
        <taxon>Flavobacteriia</taxon>
        <taxon>Flavobacteriales</taxon>
        <taxon>Flavobacteriaceae</taxon>
        <taxon>Flavobacterium</taxon>
    </lineage>
</organism>
<keyword evidence="5 6" id="KW-0472">Membrane</keyword>
<dbReference type="InterPro" id="IPR010432">
    <property type="entry name" value="RDD"/>
</dbReference>
<keyword evidence="9" id="KW-1185">Reference proteome</keyword>
<dbReference type="RefSeq" id="WP_283237578.1">
    <property type="nucleotide sequence ID" value="NZ_JASGBP010000001.1"/>
</dbReference>
<feature type="transmembrane region" description="Helical" evidence="6">
    <location>
        <begin position="27"/>
        <end position="47"/>
    </location>
</feature>
<sequence length="171" mass="19375">MSQRQYTVTDDIIASNGKRLANVVIDYVVRMLMSLVLGVILGVIALFTDNPQIVTYLEEISPLHEFFIGIVIMLVYYNVFEILFSVTVGKMITKTIVVNHYGEKPDANTILLRTICRIIPFEIFSFFGTPCVGWHDSLSKTYVVNKADLEAQKALFYSFEEIGNQPNDDHA</sequence>
<feature type="domain" description="RDD" evidence="7">
    <location>
        <begin position="14"/>
        <end position="127"/>
    </location>
</feature>
<evidence type="ECO:0000313" key="8">
    <source>
        <dbReference type="EMBL" id="MDI9255887.1"/>
    </source>
</evidence>
<feature type="transmembrane region" description="Helical" evidence="6">
    <location>
        <begin position="67"/>
        <end position="86"/>
    </location>
</feature>